<gene>
    <name evidence="1" type="ORF">LMG27174_06849</name>
</gene>
<dbReference type="Proteomes" id="UP000494205">
    <property type="component" value="Unassembled WGS sequence"/>
</dbReference>
<sequence length="32" mass="3662">MRSCRLTHAARHMLLLVFSPTITTIRSGTDYL</sequence>
<dbReference type="EMBL" id="CADIJZ010000051">
    <property type="protein sequence ID" value="CAB3742331.1"/>
    <property type="molecule type" value="Genomic_DNA"/>
</dbReference>
<reference evidence="1 2" key="1">
    <citation type="submission" date="2020-04" db="EMBL/GenBank/DDBJ databases">
        <authorList>
            <person name="De Canck E."/>
        </authorList>
    </citation>
    <scope>NUCLEOTIDE SEQUENCE [LARGE SCALE GENOMIC DNA]</scope>
    <source>
        <strain evidence="1 2">LMG 27174</strain>
    </source>
</reference>
<protein>
    <submittedName>
        <fullName evidence="1">Uncharacterized protein</fullName>
    </submittedName>
</protein>
<evidence type="ECO:0000313" key="1">
    <source>
        <dbReference type="EMBL" id="CAB3742331.1"/>
    </source>
</evidence>
<evidence type="ECO:0000313" key="2">
    <source>
        <dbReference type="Proteomes" id="UP000494205"/>
    </source>
</evidence>
<dbReference type="AlphaFoldDB" id="A0A6J5CRD7"/>
<name>A0A6J5CRD7_9BURK</name>
<proteinExistence type="predicted"/>
<organism evidence="1 2">
    <name type="scientific">Paraburkholderia rhynchosiae</name>
    <dbReference type="NCBI Taxonomy" id="487049"/>
    <lineage>
        <taxon>Bacteria</taxon>
        <taxon>Pseudomonadati</taxon>
        <taxon>Pseudomonadota</taxon>
        <taxon>Betaproteobacteria</taxon>
        <taxon>Burkholderiales</taxon>
        <taxon>Burkholderiaceae</taxon>
        <taxon>Paraburkholderia</taxon>
    </lineage>
</organism>
<accession>A0A6J5CRD7</accession>